<keyword evidence="8" id="KW-1185">Reference proteome</keyword>
<dbReference type="EMBL" id="VJVV01000013">
    <property type="protein sequence ID" value="TRO78947.1"/>
    <property type="molecule type" value="Genomic_DNA"/>
</dbReference>
<dbReference type="InterPro" id="IPR001792">
    <property type="entry name" value="Acylphosphatase-like_dom"/>
</dbReference>
<dbReference type="PROSITE" id="PS51160">
    <property type="entry name" value="ACYLPHOSPHATASE_3"/>
    <property type="match status" value="1"/>
</dbReference>
<dbReference type="InterPro" id="IPR017968">
    <property type="entry name" value="Acylphosphatase_CS"/>
</dbReference>
<dbReference type="EC" id="3.6.1.7" evidence="2 4"/>
<comment type="similarity">
    <text evidence="1 5">Belongs to the acylphosphatase family.</text>
</comment>
<feature type="active site" evidence="4">
    <location>
        <position position="20"/>
    </location>
</feature>
<sequence length="92" mass="10663">MRKVRAKVRFKGRVQGVGFRHFTTLQARSNELTGWVRNLGNGDVEAVFEGRESAIRRTLEECRQGAPSGEVAELLIDWEEFQNEFVSFEIRY</sequence>
<comment type="caution">
    <text evidence="7">The sequence shown here is derived from an EMBL/GenBank/DDBJ whole genome shotgun (WGS) entry which is preliminary data.</text>
</comment>
<evidence type="ECO:0000313" key="7">
    <source>
        <dbReference type="EMBL" id="TRO78947.1"/>
    </source>
</evidence>
<accession>A0A550J6W9</accession>
<evidence type="ECO:0000256" key="2">
    <source>
        <dbReference type="ARBA" id="ARBA00012150"/>
    </source>
</evidence>
<feature type="active site" evidence="4">
    <location>
        <position position="38"/>
    </location>
</feature>
<evidence type="ECO:0000256" key="4">
    <source>
        <dbReference type="PROSITE-ProRule" id="PRU00520"/>
    </source>
</evidence>
<keyword evidence="4" id="KW-0378">Hydrolase</keyword>
<evidence type="ECO:0000256" key="5">
    <source>
        <dbReference type="RuleBase" id="RU004168"/>
    </source>
</evidence>
<dbReference type="Gene3D" id="3.30.70.100">
    <property type="match status" value="1"/>
</dbReference>
<comment type="catalytic activity">
    <reaction evidence="3 4">
        <text>an acyl phosphate + H2O = a carboxylate + phosphate + H(+)</text>
        <dbReference type="Rhea" id="RHEA:14965"/>
        <dbReference type="ChEBI" id="CHEBI:15377"/>
        <dbReference type="ChEBI" id="CHEBI:15378"/>
        <dbReference type="ChEBI" id="CHEBI:29067"/>
        <dbReference type="ChEBI" id="CHEBI:43474"/>
        <dbReference type="ChEBI" id="CHEBI:59918"/>
        <dbReference type="EC" id="3.6.1.7"/>
    </reaction>
</comment>
<dbReference type="InterPro" id="IPR036046">
    <property type="entry name" value="Acylphosphatase-like_dom_sf"/>
</dbReference>
<dbReference type="InterPro" id="IPR020456">
    <property type="entry name" value="Acylphosphatase"/>
</dbReference>
<organism evidence="7 8">
    <name type="scientific">Trichloromonas acetexigens</name>
    <dbReference type="NCBI Taxonomy" id="38815"/>
    <lineage>
        <taxon>Bacteria</taxon>
        <taxon>Pseudomonadati</taxon>
        <taxon>Thermodesulfobacteriota</taxon>
        <taxon>Desulfuromonadia</taxon>
        <taxon>Desulfuromonadales</taxon>
        <taxon>Trichloromonadaceae</taxon>
        <taxon>Trichloromonas</taxon>
    </lineage>
</organism>
<dbReference type="GO" id="GO:0003998">
    <property type="term" value="F:acylphosphatase activity"/>
    <property type="evidence" value="ECO:0007669"/>
    <property type="project" value="UniProtKB-EC"/>
</dbReference>
<dbReference type="SUPFAM" id="SSF54975">
    <property type="entry name" value="Acylphosphatase/BLUF domain-like"/>
    <property type="match status" value="1"/>
</dbReference>
<feature type="domain" description="Acylphosphatase-like" evidence="6">
    <location>
        <begin position="5"/>
        <end position="92"/>
    </location>
</feature>
<reference evidence="7 8" key="1">
    <citation type="submission" date="2019-07" db="EMBL/GenBank/DDBJ databases">
        <title>Insights of Desulfuromonas acetexigens electromicrobiology.</title>
        <authorList>
            <person name="Katuri K."/>
            <person name="Sapireddy V."/>
            <person name="Shaw D.R."/>
            <person name="Saikaly P."/>
        </authorList>
    </citation>
    <scope>NUCLEOTIDE SEQUENCE [LARGE SCALE GENOMIC DNA]</scope>
    <source>
        <strain evidence="7 8">2873</strain>
    </source>
</reference>
<dbReference type="PROSITE" id="PS00151">
    <property type="entry name" value="ACYLPHOSPHATASE_2"/>
    <property type="match status" value="1"/>
</dbReference>
<protein>
    <recommendedName>
        <fullName evidence="2 4">acylphosphatase</fullName>
        <ecNumber evidence="2 4">3.6.1.7</ecNumber>
    </recommendedName>
</protein>
<dbReference type="PANTHER" id="PTHR47268:SF4">
    <property type="entry name" value="ACYLPHOSPHATASE"/>
    <property type="match status" value="1"/>
</dbReference>
<evidence type="ECO:0000313" key="8">
    <source>
        <dbReference type="Proteomes" id="UP000317155"/>
    </source>
</evidence>
<dbReference type="RefSeq" id="WP_092054289.1">
    <property type="nucleotide sequence ID" value="NZ_FOJJ01000005.1"/>
</dbReference>
<gene>
    <name evidence="7" type="ORF">FL622_14785</name>
</gene>
<name>A0A550J6W9_9BACT</name>
<dbReference type="Proteomes" id="UP000317155">
    <property type="component" value="Unassembled WGS sequence"/>
</dbReference>
<proteinExistence type="inferred from homology"/>
<dbReference type="AlphaFoldDB" id="A0A550J6W9"/>
<evidence type="ECO:0000256" key="3">
    <source>
        <dbReference type="ARBA" id="ARBA00047645"/>
    </source>
</evidence>
<evidence type="ECO:0000259" key="6">
    <source>
        <dbReference type="PROSITE" id="PS51160"/>
    </source>
</evidence>
<dbReference type="OrthoDB" id="9808093at2"/>
<dbReference type="PANTHER" id="PTHR47268">
    <property type="entry name" value="ACYLPHOSPHATASE"/>
    <property type="match status" value="1"/>
</dbReference>
<dbReference type="Pfam" id="PF00708">
    <property type="entry name" value="Acylphosphatase"/>
    <property type="match status" value="1"/>
</dbReference>
<evidence type="ECO:0000256" key="1">
    <source>
        <dbReference type="ARBA" id="ARBA00005614"/>
    </source>
</evidence>